<name>A0A955RPC5_UNCKA</name>
<feature type="non-terminal residue" evidence="1">
    <location>
        <position position="112"/>
    </location>
</feature>
<dbReference type="AlphaFoldDB" id="A0A955RPC5"/>
<dbReference type="Proteomes" id="UP000701698">
    <property type="component" value="Unassembled WGS sequence"/>
</dbReference>
<comment type="caution">
    <text evidence="1">The sequence shown here is derived from an EMBL/GenBank/DDBJ whole genome shotgun (WGS) entry which is preliminary data.</text>
</comment>
<protein>
    <submittedName>
        <fullName evidence="1">Uncharacterized protein</fullName>
    </submittedName>
</protein>
<proteinExistence type="predicted"/>
<evidence type="ECO:0000313" key="1">
    <source>
        <dbReference type="EMBL" id="MCA9390084.1"/>
    </source>
</evidence>
<sequence>MPSFLGSTQNHLDIIDIKDNVLVLKGGRYRIVLEAQAINFDLLSESEQDAAIYSYANLINSLDFPMQVVIRTRQIDITKYLDYLAGFRKLQPTDTLRQQLESYINFVRDLVS</sequence>
<accession>A0A955RPC5</accession>
<gene>
    <name evidence="1" type="ORF">KC571_01660</name>
</gene>
<reference evidence="1" key="2">
    <citation type="journal article" date="2021" name="Microbiome">
        <title>Successional dynamics and alternative stable states in a saline activated sludge microbial community over 9 years.</title>
        <authorList>
            <person name="Wang Y."/>
            <person name="Ye J."/>
            <person name="Ju F."/>
            <person name="Liu L."/>
            <person name="Boyd J.A."/>
            <person name="Deng Y."/>
            <person name="Parks D.H."/>
            <person name="Jiang X."/>
            <person name="Yin X."/>
            <person name="Woodcroft B.J."/>
            <person name="Tyson G.W."/>
            <person name="Hugenholtz P."/>
            <person name="Polz M.F."/>
            <person name="Zhang T."/>
        </authorList>
    </citation>
    <scope>NUCLEOTIDE SEQUENCE</scope>
    <source>
        <strain evidence="1">HKST-UBA01</strain>
    </source>
</reference>
<evidence type="ECO:0000313" key="2">
    <source>
        <dbReference type="Proteomes" id="UP000701698"/>
    </source>
</evidence>
<reference evidence="1" key="1">
    <citation type="submission" date="2020-04" db="EMBL/GenBank/DDBJ databases">
        <authorList>
            <person name="Zhang T."/>
        </authorList>
    </citation>
    <scope>NUCLEOTIDE SEQUENCE</scope>
    <source>
        <strain evidence="1">HKST-UBA01</strain>
    </source>
</reference>
<organism evidence="1 2">
    <name type="scientific">candidate division WWE3 bacterium</name>
    <dbReference type="NCBI Taxonomy" id="2053526"/>
    <lineage>
        <taxon>Bacteria</taxon>
        <taxon>Katanobacteria</taxon>
    </lineage>
</organism>
<dbReference type="EMBL" id="JAGQKX010000028">
    <property type="protein sequence ID" value="MCA9390084.1"/>
    <property type="molecule type" value="Genomic_DNA"/>
</dbReference>